<evidence type="ECO:0000313" key="1">
    <source>
        <dbReference type="EMBL" id="UOF93210.1"/>
    </source>
</evidence>
<reference evidence="1" key="1">
    <citation type="submission" date="2022-01" db="EMBL/GenBank/DDBJ databases">
        <title>Plant Virus Collection isolate.</title>
        <authorList>
            <person name="Knierim D."/>
            <person name="Margaria P."/>
            <person name="Menzel W."/>
            <person name="Winter S."/>
        </authorList>
    </citation>
    <scope>NUCLEOTIDE SEQUENCE</scope>
    <source>
        <strain evidence="1">DSMZ PV-0497</strain>
    </source>
</reference>
<organism evidence="1">
    <name type="scientific">Maize mild mottle virus</name>
    <dbReference type="NCBI Taxonomy" id="2931827"/>
    <lineage>
        <taxon>Viruses</taxon>
        <taxon>Riboviria</taxon>
    </lineage>
</organism>
<sequence length="135" mass="15078">MDGRAPLPRPSQVAAREHRILGAVVIEADLWNVPSPLPPRALWHRATDQGWAVDLDGRLWPTPKSYFKSLLKPPEITSWWSPSYLPCSIQQTAQVSWGERNTSPGMHPCTQSTSGKACHSSGHPAARRLHLETWL</sequence>
<dbReference type="EMBL" id="OM471968">
    <property type="protein sequence ID" value="UOF93210.1"/>
    <property type="molecule type" value="Genomic_RNA"/>
</dbReference>
<name>A0A8T9JDC5_9VIRU</name>
<gene>
    <name evidence="1" type="primary">ORF4</name>
</gene>
<accession>A0A8T9JDC5</accession>
<protein>
    <submittedName>
        <fullName evidence="1">Accessory movement protein</fullName>
    </submittedName>
</protein>
<proteinExistence type="predicted"/>